<organism evidence="2 3">
    <name type="scientific">Tilletia walkeri</name>
    <dbReference type="NCBI Taxonomy" id="117179"/>
    <lineage>
        <taxon>Eukaryota</taxon>
        <taxon>Fungi</taxon>
        <taxon>Dikarya</taxon>
        <taxon>Basidiomycota</taxon>
        <taxon>Ustilaginomycotina</taxon>
        <taxon>Exobasidiomycetes</taxon>
        <taxon>Tilletiales</taxon>
        <taxon>Tilletiaceae</taxon>
        <taxon>Tilletia</taxon>
    </lineage>
</organism>
<sequence length="173" mass="19201">MRTVRYVALIPIQGFKILLPGGVSTGKTSFLRTLLDPKPFSIQTWRTHQPHRPHQPIPRKTAPPPALLSAMLCTLHSSQTAINHAAKKLSNRQSKRHTASLQRLLAEQQALYGVAVQERTQAEDREDTHRRLAEIQGQAAVTVAQARDEAEAGRKAAEERAGQLGAEVQQLRQ</sequence>
<comment type="caution">
    <text evidence="2">The sequence shown here is derived from an EMBL/GenBank/DDBJ whole genome shotgun (WGS) entry which is preliminary data.</text>
</comment>
<dbReference type="Proteomes" id="UP000078113">
    <property type="component" value="Unassembled WGS sequence"/>
</dbReference>
<gene>
    <name evidence="2" type="ORF">A4X09_0g7381</name>
</gene>
<proteinExistence type="predicted"/>
<protein>
    <submittedName>
        <fullName evidence="2">Uncharacterized protein</fullName>
    </submittedName>
</protein>
<feature type="compositionally biased region" description="Basic and acidic residues" evidence="1">
    <location>
        <begin position="146"/>
        <end position="161"/>
    </location>
</feature>
<reference evidence="2" key="2">
    <citation type="journal article" date="2019" name="IMA Fungus">
        <title>Genome sequencing and comparison of five Tilletia species to identify candidate genes for the detection of regulated species infecting wheat.</title>
        <authorList>
            <person name="Nguyen H.D.T."/>
            <person name="Sultana T."/>
            <person name="Kesanakurti P."/>
            <person name="Hambleton S."/>
        </authorList>
    </citation>
    <scope>NUCLEOTIDE SEQUENCE</scope>
    <source>
        <strain evidence="2">DAOMC 236422</strain>
    </source>
</reference>
<reference evidence="2" key="1">
    <citation type="submission" date="2016-04" db="EMBL/GenBank/DDBJ databases">
        <authorList>
            <person name="Nguyen H.D."/>
            <person name="Samba Siva P."/>
            <person name="Cullis J."/>
            <person name="Levesque C.A."/>
            <person name="Hambleton S."/>
        </authorList>
    </citation>
    <scope>NUCLEOTIDE SEQUENCE</scope>
    <source>
        <strain evidence="2">DAOMC 236422</strain>
    </source>
</reference>
<dbReference type="EMBL" id="LWDG02000739">
    <property type="protein sequence ID" value="KAE8262812.1"/>
    <property type="molecule type" value="Genomic_DNA"/>
</dbReference>
<evidence type="ECO:0000313" key="3">
    <source>
        <dbReference type="Proteomes" id="UP000078113"/>
    </source>
</evidence>
<accession>A0A8X7N1Z1</accession>
<feature type="region of interest" description="Disordered" evidence="1">
    <location>
        <begin position="144"/>
        <end position="173"/>
    </location>
</feature>
<keyword evidence="3" id="KW-1185">Reference proteome</keyword>
<evidence type="ECO:0000313" key="2">
    <source>
        <dbReference type="EMBL" id="KAE8262812.1"/>
    </source>
</evidence>
<name>A0A8X7N1Z1_9BASI</name>
<dbReference type="AlphaFoldDB" id="A0A8X7N1Z1"/>
<evidence type="ECO:0000256" key="1">
    <source>
        <dbReference type="SAM" id="MobiDB-lite"/>
    </source>
</evidence>